<dbReference type="AlphaFoldDB" id="A0A2V3PPA6"/>
<feature type="chain" id="PRO_5015994621" evidence="1">
    <location>
        <begin position="23"/>
        <end position="354"/>
    </location>
</feature>
<proteinExistence type="predicted"/>
<protein>
    <submittedName>
        <fullName evidence="2">Uncharacterized protein</fullName>
    </submittedName>
</protein>
<keyword evidence="1" id="KW-0732">Signal</keyword>
<keyword evidence="3" id="KW-1185">Reference proteome</keyword>
<accession>A0A2V3PPA6</accession>
<feature type="signal peptide" evidence="1">
    <location>
        <begin position="1"/>
        <end position="22"/>
    </location>
</feature>
<dbReference type="Proteomes" id="UP000247973">
    <property type="component" value="Unassembled WGS sequence"/>
</dbReference>
<dbReference type="OrthoDB" id="1246284at2"/>
<evidence type="ECO:0000313" key="3">
    <source>
        <dbReference type="Proteomes" id="UP000247973"/>
    </source>
</evidence>
<dbReference type="EMBL" id="QICL01000017">
    <property type="protein sequence ID" value="PXV62836.1"/>
    <property type="molecule type" value="Genomic_DNA"/>
</dbReference>
<name>A0A2V3PPA6_9BACT</name>
<sequence length="354" mass="38096">MKKRILFLFFFSLCLSTNLIYAQIGIGTETPDHSSILDISSTNQGVLFPKVALLSDKDQVTVANPQEGLLVYNTGTGGLKYQGLVCWDGTSWKKINLTATASPAISNLQCENAKMSPALFKAGVPYNGTMTVPYSGGNGGSYLAGSPIISNGYNTGLTATLQAGTLQYGSGELTFTLTGTPLYDSPVPAMFNINFLGHSCSAAVSGVTLGVGLSLTFITSIPATGIADKTLLSSLKTGLPVIDGLRMDLEYNTTTYYRPRIINTNSTSQLISLQSFATQVNEYRSNLNQTVLAGASMQVDNNDAVYWTTSAAEVITANVQVQIVSGVWRWYEMKWWAMQIGTEKVIFMSVIRKA</sequence>
<reference evidence="2 3" key="1">
    <citation type="submission" date="2018-03" db="EMBL/GenBank/DDBJ databases">
        <title>Genomic Encyclopedia of Archaeal and Bacterial Type Strains, Phase II (KMG-II): from individual species to whole genera.</title>
        <authorList>
            <person name="Goeker M."/>
        </authorList>
    </citation>
    <scope>NUCLEOTIDE SEQUENCE [LARGE SCALE GENOMIC DNA]</scope>
    <source>
        <strain evidence="2 3">DSM 100214</strain>
    </source>
</reference>
<evidence type="ECO:0000256" key="1">
    <source>
        <dbReference type="SAM" id="SignalP"/>
    </source>
</evidence>
<comment type="caution">
    <text evidence="2">The sequence shown here is derived from an EMBL/GenBank/DDBJ whole genome shotgun (WGS) entry which is preliminary data.</text>
</comment>
<dbReference type="RefSeq" id="WP_146212743.1">
    <property type="nucleotide sequence ID" value="NZ_QICL01000017.1"/>
</dbReference>
<evidence type="ECO:0000313" key="2">
    <source>
        <dbReference type="EMBL" id="PXV62836.1"/>
    </source>
</evidence>
<gene>
    <name evidence="2" type="ORF">CLV62_11752</name>
</gene>
<organism evidence="2 3">
    <name type="scientific">Dysgonomonas alginatilytica</name>
    <dbReference type="NCBI Taxonomy" id="1605892"/>
    <lineage>
        <taxon>Bacteria</taxon>
        <taxon>Pseudomonadati</taxon>
        <taxon>Bacteroidota</taxon>
        <taxon>Bacteroidia</taxon>
        <taxon>Bacteroidales</taxon>
        <taxon>Dysgonomonadaceae</taxon>
        <taxon>Dysgonomonas</taxon>
    </lineage>
</organism>